<comment type="subcellular location">
    <subcellularLocation>
        <location evidence="1">Membrane</location>
        <topology evidence="1">Multi-pass membrane protein</topology>
    </subcellularLocation>
</comment>
<dbReference type="PANTHER" id="PTHR45649">
    <property type="entry name" value="AMINO-ACID PERMEASE BAT1"/>
    <property type="match status" value="1"/>
</dbReference>
<gene>
    <name evidence="7" type="ORF">HYALB_00005775</name>
</gene>
<evidence type="ECO:0000256" key="3">
    <source>
        <dbReference type="ARBA" id="ARBA00022692"/>
    </source>
</evidence>
<feature type="transmembrane region" description="Helical" evidence="6">
    <location>
        <begin position="30"/>
        <end position="49"/>
    </location>
</feature>
<evidence type="ECO:0000256" key="4">
    <source>
        <dbReference type="ARBA" id="ARBA00022989"/>
    </source>
</evidence>
<feature type="transmembrane region" description="Helical" evidence="6">
    <location>
        <begin position="318"/>
        <end position="346"/>
    </location>
</feature>
<feature type="transmembrane region" description="Helical" evidence="6">
    <location>
        <begin position="393"/>
        <end position="414"/>
    </location>
</feature>
<dbReference type="PIRSF" id="PIRSF006060">
    <property type="entry name" value="AA_transporter"/>
    <property type="match status" value="1"/>
</dbReference>
<keyword evidence="4 6" id="KW-1133">Transmembrane helix</keyword>
<evidence type="ECO:0000313" key="7">
    <source>
        <dbReference type="EMBL" id="CAG8977067.1"/>
    </source>
</evidence>
<keyword evidence="3 6" id="KW-0812">Transmembrane</keyword>
<evidence type="ECO:0000256" key="5">
    <source>
        <dbReference type="ARBA" id="ARBA00023136"/>
    </source>
</evidence>
<dbReference type="Pfam" id="PF13520">
    <property type="entry name" value="AA_permease_2"/>
    <property type="match status" value="1"/>
</dbReference>
<dbReference type="Gene3D" id="1.20.1740.10">
    <property type="entry name" value="Amino acid/polyamine transporter I"/>
    <property type="match status" value="1"/>
</dbReference>
<keyword evidence="8" id="KW-1185">Reference proteome</keyword>
<evidence type="ECO:0000313" key="8">
    <source>
        <dbReference type="Proteomes" id="UP000701801"/>
    </source>
</evidence>
<keyword evidence="2" id="KW-0813">Transport</keyword>
<sequence>MSSITHDGPKANPNAALENMGYKSELPRNLSMMSILGLSFAIMAVPFGVSTTMAIGLTDGQAVTILWGWVFVSIISLCIAASLAEICAVFPTAGGVYYWSAMLATKEWAPIVSWVDGWLGLVGNWTVTLSINFSGAQLILSAITLWNEDFVATQWQTVLTFWLVMAIVFTVNVFGSKYLDLINKVCIYWTGAAVLIIIITILTMADNKRNAEFVFTHYDASASGWPAGWAFFVGLLQAAYTLTGYGMVASMCEEVQMPEREVPKAMVLSVAAAGVTGIIYLIPILFVLPDVPILLALLSGQPIGLIFKTATGSAGGGFALLFLILGIWFFAGVGSLTAASRCTYAFARDGAIPGSRFWSQVSPRFDIPLWALVLSTLVDCILGVIYFGSTSAFNAFTGVATICLSVSYGIPILVSVLRGRKAVRHSTFSLGKFGYFINIATIIWIVFAIIIFCMPTAIPVTPVTMNYASVVFMAFAIISLVWYIVRGRNTFTGPPVPVDVEAENEGVVVGGLGRITTATSESGAVSGLKGDGK</sequence>
<reference evidence="7" key="1">
    <citation type="submission" date="2021-07" db="EMBL/GenBank/DDBJ databases">
        <authorList>
            <person name="Durling M."/>
        </authorList>
    </citation>
    <scope>NUCLEOTIDE SEQUENCE</scope>
</reference>
<keyword evidence="5 6" id="KW-0472">Membrane</keyword>
<dbReference type="EMBL" id="CAJVRM010000203">
    <property type="protein sequence ID" value="CAG8977067.1"/>
    <property type="molecule type" value="Genomic_DNA"/>
</dbReference>
<dbReference type="InterPro" id="IPR002293">
    <property type="entry name" value="AA/rel_permease1"/>
</dbReference>
<evidence type="ECO:0000256" key="2">
    <source>
        <dbReference type="ARBA" id="ARBA00022448"/>
    </source>
</evidence>
<protein>
    <recommendedName>
        <fullName evidence="9">GABA permease</fullName>
    </recommendedName>
</protein>
<feature type="transmembrane region" description="Helical" evidence="6">
    <location>
        <begin position="111"/>
        <end position="133"/>
    </location>
</feature>
<proteinExistence type="predicted"/>
<dbReference type="Proteomes" id="UP000701801">
    <property type="component" value="Unassembled WGS sequence"/>
</dbReference>
<feature type="transmembrane region" description="Helical" evidence="6">
    <location>
        <begin position="186"/>
        <end position="205"/>
    </location>
</feature>
<dbReference type="PANTHER" id="PTHR45649:SF3">
    <property type="entry name" value="POLYAMINE TRANSPORTER TPO5"/>
    <property type="match status" value="1"/>
</dbReference>
<feature type="transmembrane region" description="Helical" evidence="6">
    <location>
        <begin position="367"/>
        <end position="387"/>
    </location>
</feature>
<dbReference type="OrthoDB" id="3900342at2759"/>
<accession>A0A9N9LPP7</accession>
<feature type="transmembrane region" description="Helical" evidence="6">
    <location>
        <begin position="69"/>
        <end position="99"/>
    </location>
</feature>
<evidence type="ECO:0000256" key="6">
    <source>
        <dbReference type="SAM" id="Phobius"/>
    </source>
</evidence>
<evidence type="ECO:0000256" key="1">
    <source>
        <dbReference type="ARBA" id="ARBA00004141"/>
    </source>
</evidence>
<feature type="transmembrane region" description="Helical" evidence="6">
    <location>
        <begin position="153"/>
        <end position="174"/>
    </location>
</feature>
<feature type="transmembrane region" description="Helical" evidence="6">
    <location>
        <begin position="435"/>
        <end position="458"/>
    </location>
</feature>
<feature type="transmembrane region" description="Helical" evidence="6">
    <location>
        <begin position="266"/>
        <end position="288"/>
    </location>
</feature>
<feature type="transmembrane region" description="Helical" evidence="6">
    <location>
        <begin position="464"/>
        <end position="485"/>
    </location>
</feature>
<evidence type="ECO:0008006" key="9">
    <source>
        <dbReference type="Google" id="ProtNLM"/>
    </source>
</evidence>
<name>A0A9N9LPP7_9HELO</name>
<dbReference type="GO" id="GO:0022857">
    <property type="term" value="F:transmembrane transporter activity"/>
    <property type="evidence" value="ECO:0007669"/>
    <property type="project" value="InterPro"/>
</dbReference>
<comment type="caution">
    <text evidence="7">The sequence shown here is derived from an EMBL/GenBank/DDBJ whole genome shotgun (WGS) entry which is preliminary data.</text>
</comment>
<dbReference type="GO" id="GO:0016020">
    <property type="term" value="C:membrane"/>
    <property type="evidence" value="ECO:0007669"/>
    <property type="project" value="UniProtKB-SubCell"/>
</dbReference>
<feature type="transmembrane region" description="Helical" evidence="6">
    <location>
        <begin position="225"/>
        <end position="245"/>
    </location>
</feature>
<dbReference type="AlphaFoldDB" id="A0A9N9LPP7"/>
<organism evidence="7 8">
    <name type="scientific">Hymenoscyphus albidus</name>
    <dbReference type="NCBI Taxonomy" id="595503"/>
    <lineage>
        <taxon>Eukaryota</taxon>
        <taxon>Fungi</taxon>
        <taxon>Dikarya</taxon>
        <taxon>Ascomycota</taxon>
        <taxon>Pezizomycotina</taxon>
        <taxon>Leotiomycetes</taxon>
        <taxon>Helotiales</taxon>
        <taxon>Helotiaceae</taxon>
        <taxon>Hymenoscyphus</taxon>
    </lineage>
</organism>